<feature type="transmembrane region" description="Helical" evidence="5">
    <location>
        <begin position="197"/>
        <end position="221"/>
    </location>
</feature>
<feature type="transmembrane region" description="Helical" evidence="5">
    <location>
        <begin position="36"/>
        <end position="57"/>
    </location>
</feature>
<comment type="caution">
    <text evidence="8">The sequence shown here is derived from an EMBL/GenBank/DDBJ whole genome shotgun (WGS) entry which is preliminary data.</text>
</comment>
<dbReference type="EMBL" id="PGEX01000001">
    <property type="protein sequence ID" value="PJJ41025.1"/>
    <property type="molecule type" value="Genomic_DNA"/>
</dbReference>
<dbReference type="GO" id="GO:0048038">
    <property type="term" value="F:quinone binding"/>
    <property type="evidence" value="ECO:0007669"/>
    <property type="project" value="UniProtKB-KW"/>
</dbReference>
<feature type="domain" description="NADH:quinone oxidoreductase/Mrp antiporter transmembrane" evidence="7">
    <location>
        <begin position="122"/>
        <end position="402"/>
    </location>
</feature>
<feature type="transmembrane region" description="Helical" evidence="5">
    <location>
        <begin position="102"/>
        <end position="119"/>
    </location>
</feature>
<dbReference type="GO" id="GO:0008137">
    <property type="term" value="F:NADH dehydrogenase (ubiquinone) activity"/>
    <property type="evidence" value="ECO:0007669"/>
    <property type="project" value="InterPro"/>
</dbReference>
<evidence type="ECO:0000313" key="9">
    <source>
        <dbReference type="Proteomes" id="UP000231134"/>
    </source>
</evidence>
<dbReference type="AlphaFoldDB" id="A0A2M9A5M6"/>
<comment type="function">
    <text evidence="5">NDH-1 shuttles electrons from NADH, via FMN and iron-sulfur (Fe-S) centers, to quinones in the respiratory chain. The immediate electron acceptor for the enzyme in this species is believed to be ubiquinone. Couples the redox reaction to proton translocation (for every two electrons transferred, four hydrogen ions are translocated across the cytoplasmic membrane), and thus conserves the redox energy in a proton gradient.</text>
</comment>
<evidence type="ECO:0000256" key="1">
    <source>
        <dbReference type="ARBA" id="ARBA00004127"/>
    </source>
</evidence>
<feature type="transmembrane region" description="Helical" evidence="5">
    <location>
        <begin position="311"/>
        <end position="333"/>
    </location>
</feature>
<dbReference type="RefSeq" id="WP_100425043.1">
    <property type="nucleotide sequence ID" value="NZ_PGEX01000001.1"/>
</dbReference>
<keyword evidence="5" id="KW-0813">Transport</keyword>
<name>A0A2M9A5M6_9BACT</name>
<feature type="transmembrane region" description="Helical" evidence="5">
    <location>
        <begin position="260"/>
        <end position="281"/>
    </location>
</feature>
<evidence type="ECO:0000259" key="7">
    <source>
        <dbReference type="Pfam" id="PF00361"/>
    </source>
</evidence>
<gene>
    <name evidence="5" type="primary">nuoN</name>
    <name evidence="8" type="ORF">BGX16_0979</name>
</gene>
<dbReference type="InterPro" id="IPR010096">
    <property type="entry name" value="NADH-Q_OxRdtase_suN/2"/>
</dbReference>
<comment type="subunit">
    <text evidence="5">NDH-1 is composed of 14 different subunits. Subunits NuoA, H, J, K, L, M, N constitute the membrane sector of the complex.</text>
</comment>
<feature type="transmembrane region" description="Helical" evidence="5">
    <location>
        <begin position="6"/>
        <end position="24"/>
    </location>
</feature>
<feature type="transmembrane region" description="Helical" evidence="5">
    <location>
        <begin position="380"/>
        <end position="410"/>
    </location>
</feature>
<dbReference type="Pfam" id="PF00361">
    <property type="entry name" value="Proton_antipo_M"/>
    <property type="match status" value="1"/>
</dbReference>
<dbReference type="GO" id="GO:0050136">
    <property type="term" value="F:NADH dehydrogenase (quinone) (non-electrogenic) activity"/>
    <property type="evidence" value="ECO:0007669"/>
    <property type="project" value="UniProtKB-UniRule"/>
</dbReference>
<dbReference type="GO" id="GO:0042773">
    <property type="term" value="P:ATP synthesis coupled electron transport"/>
    <property type="evidence" value="ECO:0007669"/>
    <property type="project" value="InterPro"/>
</dbReference>
<dbReference type="EC" id="7.1.1.-" evidence="5"/>
<evidence type="ECO:0000256" key="6">
    <source>
        <dbReference type="RuleBase" id="RU000320"/>
    </source>
</evidence>
<feature type="transmembrane region" description="Helical" evidence="5">
    <location>
        <begin position="354"/>
        <end position="374"/>
    </location>
</feature>
<keyword evidence="9" id="KW-1185">Reference proteome</keyword>
<evidence type="ECO:0000256" key="2">
    <source>
        <dbReference type="ARBA" id="ARBA00022692"/>
    </source>
</evidence>
<evidence type="ECO:0000256" key="5">
    <source>
        <dbReference type="HAMAP-Rule" id="MF_00445"/>
    </source>
</evidence>
<accession>A0A2M9A5M6</accession>
<feature type="transmembrane region" description="Helical" evidence="5">
    <location>
        <begin position="156"/>
        <end position="177"/>
    </location>
</feature>
<dbReference type="InterPro" id="IPR001750">
    <property type="entry name" value="ND/Mrp_TM"/>
</dbReference>
<evidence type="ECO:0000256" key="4">
    <source>
        <dbReference type="ARBA" id="ARBA00023136"/>
    </source>
</evidence>
<dbReference type="Proteomes" id="UP000231134">
    <property type="component" value="Unassembled WGS sequence"/>
</dbReference>
<evidence type="ECO:0000313" key="8">
    <source>
        <dbReference type="EMBL" id="PJJ41025.1"/>
    </source>
</evidence>
<keyword evidence="5" id="KW-1278">Translocase</keyword>
<keyword evidence="4 5" id="KW-0472">Membrane</keyword>
<keyword evidence="3 5" id="KW-1133">Transmembrane helix</keyword>
<feature type="transmembrane region" description="Helical" evidence="5">
    <location>
        <begin position="228"/>
        <end position="254"/>
    </location>
</feature>
<keyword evidence="2 5" id="KW-0812">Transmembrane</keyword>
<keyword evidence="5" id="KW-1003">Cell membrane</keyword>
<sequence length="466" mass="49222">MSASFVNLLPMAIVAFGAMVCIATEPFVADKNKQKVLPWVASAFLVLSAISFVFVKVDAAPLFGFFEMGALRMVLSLAVLLCAFLGIGGLQVTLAREKYPAGEPYGLALLATVGVLIMVQSVDFIPLFVGMELAAYPIYGLVGLRRKDRNANEATFKYFVTGAVFSVVFLYGMSLIYGATGTTHFGGKVLAGRELLYSAGVLLSSFALLFKAGAAPIHFWVADVYSGASVAVTGFMAAVVKVGALAALGALWMRSGVEKLAPVMIVVAILSIVIGSLSGIAQKSIRRIIAFSAVMNAGFMVLGLVSKDLSAMYYFLVTYALGSAGALAAISAFSGKNDEKENLDDIRGQGRRRPLEGIAAVVCLASLAGLPPLSGFLAKFVLFSGVVSSGFVALAAFGFVFSIVAIYYYLRVAISIFAPAEKTDDAKNENALSSSTYFLLRLGVTVTSITLVCLALKPILFQVKTF</sequence>
<comment type="subcellular location">
    <subcellularLocation>
        <location evidence="5">Cell membrane</location>
        <topology evidence="5">Multi-pass membrane protein</topology>
    </subcellularLocation>
    <subcellularLocation>
        <location evidence="1">Endomembrane system</location>
        <topology evidence="1">Multi-pass membrane protein</topology>
    </subcellularLocation>
    <subcellularLocation>
        <location evidence="6">Membrane</location>
        <topology evidence="6">Multi-pass membrane protein</topology>
    </subcellularLocation>
</comment>
<feature type="transmembrane region" description="Helical" evidence="5">
    <location>
        <begin position="438"/>
        <end position="460"/>
    </location>
</feature>
<comment type="catalytic activity">
    <reaction evidence="5">
        <text>a quinone + NADH + 5 H(+)(in) = a quinol + NAD(+) + 4 H(+)(out)</text>
        <dbReference type="Rhea" id="RHEA:57888"/>
        <dbReference type="ChEBI" id="CHEBI:15378"/>
        <dbReference type="ChEBI" id="CHEBI:24646"/>
        <dbReference type="ChEBI" id="CHEBI:57540"/>
        <dbReference type="ChEBI" id="CHEBI:57945"/>
        <dbReference type="ChEBI" id="CHEBI:132124"/>
    </reaction>
</comment>
<dbReference type="PANTHER" id="PTHR22773">
    <property type="entry name" value="NADH DEHYDROGENASE"/>
    <property type="match status" value="1"/>
</dbReference>
<reference evidence="8 9" key="1">
    <citation type="submission" date="2017-11" db="EMBL/GenBank/DDBJ databases">
        <title>Animal gut microbial communities from fecal samples from Wisconsin, USA.</title>
        <authorList>
            <person name="Neumann A."/>
        </authorList>
    </citation>
    <scope>NUCLEOTIDE SEQUENCE [LARGE SCALE GENOMIC DNA]</scope>
    <source>
        <strain evidence="8 9">UWS3</strain>
    </source>
</reference>
<dbReference type="OrthoDB" id="9805769at2"/>
<keyword evidence="5" id="KW-0874">Quinone</keyword>
<organism evidence="8 9">
    <name type="scientific">Hallerella succinigenes</name>
    <dbReference type="NCBI Taxonomy" id="1896222"/>
    <lineage>
        <taxon>Bacteria</taxon>
        <taxon>Pseudomonadati</taxon>
        <taxon>Fibrobacterota</taxon>
        <taxon>Fibrobacteria</taxon>
        <taxon>Fibrobacterales</taxon>
        <taxon>Fibrobacteraceae</taxon>
        <taxon>Hallerella</taxon>
    </lineage>
</organism>
<feature type="transmembrane region" description="Helical" evidence="5">
    <location>
        <begin position="288"/>
        <end position="305"/>
    </location>
</feature>
<dbReference type="HAMAP" id="MF_00445">
    <property type="entry name" value="NDH1_NuoN_1"/>
    <property type="match status" value="1"/>
</dbReference>
<feature type="transmembrane region" description="Helical" evidence="5">
    <location>
        <begin position="125"/>
        <end position="144"/>
    </location>
</feature>
<keyword evidence="5" id="KW-0520">NAD</keyword>
<dbReference type="GO" id="GO:0005886">
    <property type="term" value="C:plasma membrane"/>
    <property type="evidence" value="ECO:0007669"/>
    <property type="project" value="UniProtKB-SubCell"/>
</dbReference>
<protein>
    <recommendedName>
        <fullName evidence="5">NADH-quinone oxidoreductase subunit N</fullName>
        <ecNumber evidence="5">7.1.1.-</ecNumber>
    </recommendedName>
    <alternativeName>
        <fullName evidence="5">NADH dehydrogenase I subunit N</fullName>
    </alternativeName>
    <alternativeName>
        <fullName evidence="5">NDH-1 subunit N</fullName>
    </alternativeName>
</protein>
<proteinExistence type="inferred from homology"/>
<keyword evidence="5" id="KW-0830">Ubiquinone</keyword>
<feature type="transmembrane region" description="Helical" evidence="5">
    <location>
        <begin position="69"/>
        <end position="90"/>
    </location>
</feature>
<dbReference type="GO" id="GO:0012505">
    <property type="term" value="C:endomembrane system"/>
    <property type="evidence" value="ECO:0007669"/>
    <property type="project" value="UniProtKB-SubCell"/>
</dbReference>
<comment type="similarity">
    <text evidence="5">Belongs to the complex I subunit 2 family.</text>
</comment>
<evidence type="ECO:0000256" key="3">
    <source>
        <dbReference type="ARBA" id="ARBA00022989"/>
    </source>
</evidence>